<dbReference type="Gene3D" id="2.70.98.10">
    <property type="match status" value="1"/>
</dbReference>
<dbReference type="Proteomes" id="UP000683511">
    <property type="component" value="Chromosome"/>
</dbReference>
<organism evidence="1 2">
    <name type="scientific">Richelia sinica FACHB-800</name>
    <dbReference type="NCBI Taxonomy" id="1357546"/>
    <lineage>
        <taxon>Bacteria</taxon>
        <taxon>Bacillati</taxon>
        <taxon>Cyanobacteriota</taxon>
        <taxon>Cyanophyceae</taxon>
        <taxon>Nostocales</taxon>
        <taxon>Nostocaceae</taxon>
        <taxon>Richelia</taxon>
    </lineage>
</organism>
<name>A0A975T7X7_9NOST</name>
<sequence>MFTIALAAQQYQTYILTDTEANSQIEVVPERGGIITRWRIQGQEILYLDTERFAHPDLSIRGGVPILFPICGNLPDNVYTHNCKEYTLKQHGFGRDLPWQVTEQVTQNQASITVVLQSNDITRAVYPFEFKLTFTYILQGNSLVINQHYQNLSSTPLPFSAGFHPYFQCGDKSQLEFAIPSGQYLDQKTKEIHAFNGQFDFSREEIDFAFGHLRSQSAAVTDHDRKLKLTLDYDDIYAMLVFWTLKGKDFYCLEPWTAGRNALNSGENLTVLAPGASKTASVKLVANFF</sequence>
<dbReference type="SUPFAM" id="SSF74650">
    <property type="entry name" value="Galactose mutarotase-like"/>
    <property type="match status" value="1"/>
</dbReference>
<keyword evidence="2" id="KW-1185">Reference proteome</keyword>
<dbReference type="InterPro" id="IPR008183">
    <property type="entry name" value="Aldose_1/G6P_1-epimerase"/>
</dbReference>
<accession>A0A975T7X7</accession>
<dbReference type="AlphaFoldDB" id="A0A975T7X7"/>
<reference evidence="1" key="1">
    <citation type="submission" date="2017-04" db="EMBL/GenBank/DDBJ databases">
        <title>Genome deletions in a multicellular cyanobacterial endosymbiont for morphological adaptation in marine diatoms.</title>
        <authorList>
            <person name="Wang Y."/>
            <person name="Gao H."/>
            <person name="Li R."/>
            <person name="Xu X."/>
        </authorList>
    </citation>
    <scope>NUCLEOTIDE SEQUENCE</scope>
    <source>
        <strain evidence="1">FACHB 800</strain>
    </source>
</reference>
<evidence type="ECO:0000313" key="2">
    <source>
        <dbReference type="Proteomes" id="UP000683511"/>
    </source>
</evidence>
<dbReference type="GO" id="GO:0030246">
    <property type="term" value="F:carbohydrate binding"/>
    <property type="evidence" value="ECO:0007669"/>
    <property type="project" value="InterPro"/>
</dbReference>
<evidence type="ECO:0000313" key="1">
    <source>
        <dbReference type="EMBL" id="QXE23886.1"/>
    </source>
</evidence>
<dbReference type="RefSeq" id="WP_190606848.1">
    <property type="nucleotide sequence ID" value="NZ_CP021056.1"/>
</dbReference>
<dbReference type="EMBL" id="CP021056">
    <property type="protein sequence ID" value="QXE23886.1"/>
    <property type="molecule type" value="Genomic_DNA"/>
</dbReference>
<proteinExistence type="predicted"/>
<dbReference type="CDD" id="cd09025">
    <property type="entry name" value="Aldose_epim_Slr1438"/>
    <property type="match status" value="1"/>
</dbReference>
<dbReference type="GO" id="GO:0005975">
    <property type="term" value="P:carbohydrate metabolic process"/>
    <property type="evidence" value="ECO:0007669"/>
    <property type="project" value="InterPro"/>
</dbReference>
<dbReference type="Pfam" id="PF01263">
    <property type="entry name" value="Aldose_epim"/>
    <property type="match status" value="1"/>
</dbReference>
<dbReference type="InterPro" id="IPR014718">
    <property type="entry name" value="GH-type_carb-bd"/>
</dbReference>
<dbReference type="KEGG" id="rsin:B6N60_02582"/>
<protein>
    <submittedName>
        <fullName evidence="1">Aldose 1-epimerase</fullName>
    </submittedName>
</protein>
<gene>
    <name evidence="1" type="ORF">B6N60_02582</name>
</gene>
<dbReference type="PANTHER" id="PTHR11122">
    <property type="entry name" value="APOSPORY-ASSOCIATED PROTEIN C-RELATED"/>
    <property type="match status" value="1"/>
</dbReference>
<dbReference type="InterPro" id="IPR011013">
    <property type="entry name" value="Gal_mutarotase_sf_dom"/>
</dbReference>
<dbReference type="GO" id="GO:0016853">
    <property type="term" value="F:isomerase activity"/>
    <property type="evidence" value="ECO:0007669"/>
    <property type="project" value="InterPro"/>
</dbReference>
<dbReference type="PANTHER" id="PTHR11122:SF13">
    <property type="entry name" value="GLUCOSE-6-PHOSPHATE 1-EPIMERASE"/>
    <property type="match status" value="1"/>
</dbReference>